<keyword evidence="2" id="KW-1185">Reference proteome</keyword>
<feature type="non-terminal residue" evidence="1">
    <location>
        <position position="62"/>
    </location>
</feature>
<evidence type="ECO:0000313" key="1">
    <source>
        <dbReference type="EMBL" id="KAF5910076.1"/>
    </source>
</evidence>
<protein>
    <submittedName>
        <fullName evidence="1">Uncharacterized protein</fullName>
    </submittedName>
</protein>
<sequence length="62" mass="6914">MEALQMPAIILLALPSSQTHKQRSILLAQLNRSSCHHPLKHTLTYKPSSVSSVNPQRLEAIK</sequence>
<proteinExistence type="predicted"/>
<gene>
    <name evidence="1" type="ORF">DAT39_000085</name>
</gene>
<name>A0A8J5CG76_CLAMG</name>
<evidence type="ECO:0000313" key="2">
    <source>
        <dbReference type="Proteomes" id="UP000727407"/>
    </source>
</evidence>
<organism evidence="1 2">
    <name type="scientific">Clarias magur</name>
    <name type="common">Asian catfish</name>
    <name type="synonym">Macropteronotus magur</name>
    <dbReference type="NCBI Taxonomy" id="1594786"/>
    <lineage>
        <taxon>Eukaryota</taxon>
        <taxon>Metazoa</taxon>
        <taxon>Chordata</taxon>
        <taxon>Craniata</taxon>
        <taxon>Vertebrata</taxon>
        <taxon>Euteleostomi</taxon>
        <taxon>Actinopterygii</taxon>
        <taxon>Neopterygii</taxon>
        <taxon>Teleostei</taxon>
        <taxon>Ostariophysi</taxon>
        <taxon>Siluriformes</taxon>
        <taxon>Clariidae</taxon>
        <taxon>Clarias</taxon>
    </lineage>
</organism>
<reference evidence="1" key="1">
    <citation type="submission" date="2020-07" db="EMBL/GenBank/DDBJ databases">
        <title>Clarias magur genome sequencing, assembly and annotation.</title>
        <authorList>
            <person name="Kushwaha B."/>
            <person name="Kumar R."/>
            <person name="Das P."/>
            <person name="Joshi C.G."/>
            <person name="Kumar D."/>
            <person name="Nagpure N.S."/>
            <person name="Pandey M."/>
            <person name="Agarwal S."/>
            <person name="Srivastava S."/>
            <person name="Singh M."/>
            <person name="Sahoo L."/>
            <person name="Jayasankar P."/>
            <person name="Meher P.K."/>
            <person name="Koringa P.G."/>
            <person name="Iquebal M.A."/>
            <person name="Das S.P."/>
            <person name="Bit A."/>
            <person name="Patnaik S."/>
            <person name="Patel N."/>
            <person name="Shah T.M."/>
            <person name="Hinsu A."/>
            <person name="Jena J.K."/>
        </authorList>
    </citation>
    <scope>NUCLEOTIDE SEQUENCE</scope>
    <source>
        <strain evidence="1">CIFAMagur01</strain>
        <tissue evidence="1">Testis</tissue>
    </source>
</reference>
<dbReference type="Proteomes" id="UP000727407">
    <property type="component" value="Unassembled WGS sequence"/>
</dbReference>
<dbReference type="EMBL" id="QNUK01000001">
    <property type="protein sequence ID" value="KAF5910076.1"/>
    <property type="molecule type" value="Genomic_DNA"/>
</dbReference>
<comment type="caution">
    <text evidence="1">The sequence shown here is derived from an EMBL/GenBank/DDBJ whole genome shotgun (WGS) entry which is preliminary data.</text>
</comment>
<accession>A0A8J5CG76</accession>
<dbReference type="AlphaFoldDB" id="A0A8J5CG76"/>